<sequence length="161" mass="18576">MATQAPTRGIFEGCRYTVTRELFPGGEGVDLAIETLRLNHEDIADVANWHKLAARLLRARWNEYPVIKGEARRRAAVVIHRDRVRMFVDDRPCHLVRPFIYRDEIEWYAEAPYGPVRQALFRALWVTTGPILLRENATLGQHRSEQYRAHGAGSLPTLQYP</sequence>
<dbReference type="Proteomes" id="UP000248340">
    <property type="component" value="Unassembled WGS sequence"/>
</dbReference>
<dbReference type="RefSeq" id="XP_025493481.1">
    <property type="nucleotide sequence ID" value="XM_025638542.1"/>
</dbReference>
<protein>
    <submittedName>
        <fullName evidence="1">Uncharacterized protein</fullName>
    </submittedName>
</protein>
<proteinExistence type="predicted"/>
<keyword evidence="2" id="KW-1185">Reference proteome</keyword>
<accession>A0A319CHF0</accession>
<organism evidence="1 2">
    <name type="scientific">Aspergillus uvarum CBS 121591</name>
    <dbReference type="NCBI Taxonomy" id="1448315"/>
    <lineage>
        <taxon>Eukaryota</taxon>
        <taxon>Fungi</taxon>
        <taxon>Dikarya</taxon>
        <taxon>Ascomycota</taxon>
        <taxon>Pezizomycotina</taxon>
        <taxon>Eurotiomycetes</taxon>
        <taxon>Eurotiomycetidae</taxon>
        <taxon>Eurotiales</taxon>
        <taxon>Aspergillaceae</taxon>
        <taxon>Aspergillus</taxon>
        <taxon>Aspergillus subgen. Circumdati</taxon>
    </lineage>
</organism>
<dbReference type="EMBL" id="KZ821690">
    <property type="protein sequence ID" value="PYH83281.1"/>
    <property type="molecule type" value="Genomic_DNA"/>
</dbReference>
<name>A0A319CHF0_9EURO</name>
<dbReference type="AlphaFoldDB" id="A0A319CHF0"/>
<dbReference type="GeneID" id="37141284"/>
<gene>
    <name evidence="1" type="ORF">BO82DRAFT_390976</name>
</gene>
<reference evidence="1 2" key="1">
    <citation type="submission" date="2016-12" db="EMBL/GenBank/DDBJ databases">
        <title>The genomes of Aspergillus section Nigri reveals drivers in fungal speciation.</title>
        <authorList>
            <consortium name="DOE Joint Genome Institute"/>
            <person name="Vesth T.C."/>
            <person name="Nybo J."/>
            <person name="Theobald S."/>
            <person name="Brandl J."/>
            <person name="Frisvad J.C."/>
            <person name="Nielsen K.F."/>
            <person name="Lyhne E.K."/>
            <person name="Kogle M.E."/>
            <person name="Kuo A."/>
            <person name="Riley R."/>
            <person name="Clum A."/>
            <person name="Nolan M."/>
            <person name="Lipzen A."/>
            <person name="Salamov A."/>
            <person name="Henrissat B."/>
            <person name="Wiebenga A."/>
            <person name="De Vries R.P."/>
            <person name="Grigoriev I.V."/>
            <person name="Mortensen U.H."/>
            <person name="Andersen M.R."/>
            <person name="Baker S.E."/>
        </authorList>
    </citation>
    <scope>NUCLEOTIDE SEQUENCE [LARGE SCALE GENOMIC DNA]</scope>
    <source>
        <strain evidence="1 2">CBS 121591</strain>
    </source>
</reference>
<evidence type="ECO:0000313" key="2">
    <source>
        <dbReference type="Proteomes" id="UP000248340"/>
    </source>
</evidence>
<dbReference type="VEuPathDB" id="FungiDB:BO82DRAFT_390976"/>
<dbReference type="OrthoDB" id="4471811at2759"/>
<evidence type="ECO:0000313" key="1">
    <source>
        <dbReference type="EMBL" id="PYH83281.1"/>
    </source>
</evidence>